<evidence type="ECO:0000256" key="10">
    <source>
        <dbReference type="ARBA" id="ARBA00023136"/>
    </source>
</evidence>
<evidence type="ECO:0000256" key="15">
    <source>
        <dbReference type="RuleBase" id="RU003848"/>
    </source>
</evidence>
<keyword evidence="6 14" id="KW-0812">Transmembrane</keyword>
<dbReference type="HAMAP" id="MF_01398">
    <property type="entry name" value="ATP_synth_b_bprime"/>
    <property type="match status" value="1"/>
</dbReference>
<gene>
    <name evidence="14" type="primary">atpF</name>
    <name evidence="18" type="ORF">CG405_01200</name>
    <name evidence="17" type="ORF">QP177_05365</name>
</gene>
<dbReference type="RefSeq" id="WP_004116293.1">
    <property type="nucleotide sequence ID" value="NZ_CP033836.1"/>
</dbReference>
<dbReference type="NCBIfam" id="TIGR01144">
    <property type="entry name" value="ATP_synt_b"/>
    <property type="match status" value="1"/>
</dbReference>
<dbReference type="SUPFAM" id="SSF81573">
    <property type="entry name" value="F1F0 ATP synthase subunit B, membrane domain"/>
    <property type="match status" value="1"/>
</dbReference>
<comment type="caution">
    <text evidence="18">The sequence shown here is derived from an EMBL/GenBank/DDBJ whole genome shotgun (WGS) entry which is preliminary data.</text>
</comment>
<comment type="function">
    <text evidence="14">Component of the F(0) channel, it forms part of the peripheral stalk, linking F(1) to F(0).</text>
</comment>
<keyword evidence="11 14" id="KW-0066">ATP synthesis</keyword>
<comment type="similarity">
    <text evidence="2 14 15">Belongs to the ATPase B chain family.</text>
</comment>
<evidence type="ECO:0000256" key="6">
    <source>
        <dbReference type="ARBA" id="ARBA00022692"/>
    </source>
</evidence>
<keyword evidence="4 14" id="KW-1003">Cell membrane</keyword>
<organism evidence="18 19">
    <name type="scientific">Gardnerella vaginalis</name>
    <dbReference type="NCBI Taxonomy" id="2702"/>
    <lineage>
        <taxon>Bacteria</taxon>
        <taxon>Bacillati</taxon>
        <taxon>Actinomycetota</taxon>
        <taxon>Actinomycetes</taxon>
        <taxon>Bifidobacteriales</taxon>
        <taxon>Bifidobacteriaceae</taxon>
        <taxon>Gardnerella</taxon>
    </lineage>
</organism>
<dbReference type="GO" id="GO:0005886">
    <property type="term" value="C:plasma membrane"/>
    <property type="evidence" value="ECO:0007669"/>
    <property type="project" value="UniProtKB-SubCell"/>
</dbReference>
<dbReference type="PANTHER" id="PTHR33445:SF1">
    <property type="entry name" value="ATP SYNTHASE SUBUNIT B"/>
    <property type="match status" value="1"/>
</dbReference>
<evidence type="ECO:0000256" key="13">
    <source>
        <dbReference type="ARBA" id="ARBA00025830"/>
    </source>
</evidence>
<reference evidence="18 19" key="1">
    <citation type="submission" date="2017-07" db="EMBL/GenBank/DDBJ databases">
        <title>A comparative genomics approach to explaining the enigmatic role of Gardnerella vaginalis in the vaginal microbiome.</title>
        <authorList>
            <person name="Vancuren S.J."/>
            <person name="Hill J.E."/>
        </authorList>
    </citation>
    <scope>NUCLEOTIDE SEQUENCE [LARGE SCALE GENOMIC DNA]</scope>
    <source>
        <strain evidence="18 19">WP023</strain>
    </source>
</reference>
<dbReference type="Pfam" id="PF00430">
    <property type="entry name" value="ATP-synt_B"/>
    <property type="match status" value="1"/>
</dbReference>
<feature type="coiled-coil region" evidence="16">
    <location>
        <begin position="53"/>
        <end position="98"/>
    </location>
</feature>
<dbReference type="GO" id="GO:0046961">
    <property type="term" value="F:proton-transporting ATPase activity, rotational mechanism"/>
    <property type="evidence" value="ECO:0007669"/>
    <property type="project" value="TreeGrafter"/>
</dbReference>
<dbReference type="AlphaFoldDB" id="A0A0J8FDD5"/>
<evidence type="ECO:0000256" key="9">
    <source>
        <dbReference type="ARBA" id="ARBA00023065"/>
    </source>
</evidence>
<keyword evidence="10 14" id="KW-0472">Membrane</keyword>
<keyword evidence="7 14" id="KW-0375">Hydrogen ion transport</keyword>
<dbReference type="GeneID" id="45577285"/>
<proteinExistence type="inferred from homology"/>
<name>A0A0J8FDD5_GARVA</name>
<reference evidence="17 20" key="2">
    <citation type="submission" date="2023-05" db="EMBL/GenBank/DDBJ databases">
        <title>Cataloging the Phylogenetic Diversity of Human Bladder Bacteria.</title>
        <authorList>
            <person name="Du J."/>
        </authorList>
    </citation>
    <scope>NUCLEOTIDE SEQUENCE [LARGE SCALE GENOMIC DNA]</scope>
    <source>
        <strain evidence="17 20">UMB9230</strain>
    </source>
</reference>
<dbReference type="NCBIfam" id="NF004412">
    <property type="entry name" value="PRK05759.1-3"/>
    <property type="match status" value="1"/>
</dbReference>
<dbReference type="CDD" id="cd06503">
    <property type="entry name" value="ATP-synt_Fo_b"/>
    <property type="match status" value="1"/>
</dbReference>
<evidence type="ECO:0000313" key="17">
    <source>
        <dbReference type="EMBL" id="MDK6695987.1"/>
    </source>
</evidence>
<keyword evidence="5 14" id="KW-0138">CF(0)</keyword>
<evidence type="ECO:0000256" key="7">
    <source>
        <dbReference type="ARBA" id="ARBA00022781"/>
    </source>
</evidence>
<dbReference type="InterPro" id="IPR005864">
    <property type="entry name" value="ATP_synth_F0_bsu_bac"/>
</dbReference>
<evidence type="ECO:0000256" key="1">
    <source>
        <dbReference type="ARBA" id="ARBA00004162"/>
    </source>
</evidence>
<evidence type="ECO:0000256" key="2">
    <source>
        <dbReference type="ARBA" id="ARBA00005513"/>
    </source>
</evidence>
<evidence type="ECO:0000313" key="18">
    <source>
        <dbReference type="EMBL" id="RFT30545.1"/>
    </source>
</evidence>
<keyword evidence="9 14" id="KW-0406">Ion transport</keyword>
<comment type="function">
    <text evidence="12 14">F(1)F(0) ATP synthase produces ATP from ADP in the presence of a proton or sodium gradient. F-type ATPases consist of two structural domains, F(1) containing the extramembraneous catalytic core and F(0) containing the membrane proton channel, linked together by a central stalk and a peripheral stalk. During catalysis, ATP synthesis in the catalytic domain of F(1) is coupled via a rotary mechanism of the central stalk subunits to proton translocation.</text>
</comment>
<dbReference type="Gene3D" id="1.20.5.620">
    <property type="entry name" value="F1F0 ATP synthase subunit B, membrane domain"/>
    <property type="match status" value="1"/>
</dbReference>
<evidence type="ECO:0000256" key="5">
    <source>
        <dbReference type="ARBA" id="ARBA00022547"/>
    </source>
</evidence>
<dbReference type="EMBL" id="NNRU01000001">
    <property type="protein sequence ID" value="RFT30545.1"/>
    <property type="molecule type" value="Genomic_DNA"/>
</dbReference>
<dbReference type="EMBL" id="JASOGJ010000008">
    <property type="protein sequence ID" value="MDK6695987.1"/>
    <property type="molecule type" value="Genomic_DNA"/>
</dbReference>
<dbReference type="Proteomes" id="UP001240561">
    <property type="component" value="Unassembled WGS sequence"/>
</dbReference>
<protein>
    <recommendedName>
        <fullName evidence="14">ATP synthase subunit b</fullName>
    </recommendedName>
    <alternativeName>
        <fullName evidence="14">ATP synthase F(0) sector subunit b</fullName>
    </alternativeName>
    <alternativeName>
        <fullName evidence="14">ATPase subunit I</fullName>
    </alternativeName>
    <alternativeName>
        <fullName evidence="14">F-type ATPase subunit b</fullName>
        <shortName evidence="14">F-ATPase subunit b</shortName>
    </alternativeName>
</protein>
<evidence type="ECO:0000256" key="8">
    <source>
        <dbReference type="ARBA" id="ARBA00022989"/>
    </source>
</evidence>
<dbReference type="InterPro" id="IPR002146">
    <property type="entry name" value="ATP_synth_b/b'su_bac/chlpt"/>
</dbReference>
<dbReference type="Proteomes" id="UP000258379">
    <property type="component" value="Unassembled WGS sequence"/>
</dbReference>
<keyword evidence="8 14" id="KW-1133">Transmembrane helix</keyword>
<evidence type="ECO:0000313" key="19">
    <source>
        <dbReference type="Proteomes" id="UP000258379"/>
    </source>
</evidence>
<comment type="subcellular location">
    <subcellularLocation>
        <location evidence="1 14">Cell membrane</location>
        <topology evidence="1 14">Single-pass membrane protein</topology>
    </subcellularLocation>
</comment>
<evidence type="ECO:0000256" key="3">
    <source>
        <dbReference type="ARBA" id="ARBA00022448"/>
    </source>
</evidence>
<evidence type="ECO:0000256" key="12">
    <source>
        <dbReference type="ARBA" id="ARBA00025198"/>
    </source>
</evidence>
<dbReference type="InterPro" id="IPR028987">
    <property type="entry name" value="ATP_synth_B-like_membr_sf"/>
</dbReference>
<evidence type="ECO:0000256" key="14">
    <source>
        <dbReference type="HAMAP-Rule" id="MF_01398"/>
    </source>
</evidence>
<keyword evidence="16" id="KW-0175">Coiled coil</keyword>
<feature type="transmembrane region" description="Helical" evidence="14">
    <location>
        <begin position="20"/>
        <end position="39"/>
    </location>
</feature>
<dbReference type="PANTHER" id="PTHR33445">
    <property type="entry name" value="ATP SYNTHASE SUBUNIT B', CHLOROPLASTIC"/>
    <property type="match status" value="1"/>
</dbReference>
<evidence type="ECO:0000256" key="11">
    <source>
        <dbReference type="ARBA" id="ARBA00023310"/>
    </source>
</evidence>
<dbReference type="InterPro" id="IPR050059">
    <property type="entry name" value="ATP_synthase_B_chain"/>
</dbReference>
<evidence type="ECO:0000256" key="16">
    <source>
        <dbReference type="SAM" id="Coils"/>
    </source>
</evidence>
<dbReference type="GO" id="GO:0046933">
    <property type="term" value="F:proton-transporting ATP synthase activity, rotational mechanism"/>
    <property type="evidence" value="ECO:0007669"/>
    <property type="project" value="UniProtKB-UniRule"/>
</dbReference>
<comment type="subunit">
    <text evidence="13 14">F-type ATPases have 2 components, F(1) - the catalytic core - and F(0) - the membrane proton channel. F(1) has five subunits: alpha(3), beta(3), gamma(1), delta(1), epsilon(1). F(0) has three main subunits: a(1), b(2) and c(10-14). The alpha and beta chains form an alternating ring which encloses part of the gamma chain. F(1) is attached to F(0) by a central stalk formed by the gamma and epsilon chains, while a peripheral stalk is formed by the delta and b chains.</text>
</comment>
<evidence type="ECO:0000313" key="20">
    <source>
        <dbReference type="Proteomes" id="UP001240561"/>
    </source>
</evidence>
<evidence type="ECO:0000256" key="4">
    <source>
        <dbReference type="ARBA" id="ARBA00022475"/>
    </source>
</evidence>
<dbReference type="GO" id="GO:0045259">
    <property type="term" value="C:proton-transporting ATP synthase complex"/>
    <property type="evidence" value="ECO:0007669"/>
    <property type="project" value="UniProtKB-KW"/>
</dbReference>
<keyword evidence="3 14" id="KW-0813">Transport</keyword>
<sequence length="180" mass="19692">MAYAAETNKLALFLPEPYDVIWSLVILVVLAAFFYKFVMPKFQAILDERAEKIEGGMSKAANVQREADELKSQMEEELAQAQADAAKTREQARAQASKIVDEARQRAEKDAAKIISEAQYSIEAQHKHAMSSLQGEVSVLAAALAGKILASKLDDDTVGSKIIDHVIDEVGDVKSSGQNR</sequence>
<accession>A0A0J8FDD5</accession>